<accession>A0A559KDI1</accession>
<dbReference type="EMBL" id="VNJI01000009">
    <property type="protein sequence ID" value="TVY10175.1"/>
    <property type="molecule type" value="Genomic_DNA"/>
</dbReference>
<name>A0A559KDI1_9BACL</name>
<evidence type="ECO:0000313" key="2">
    <source>
        <dbReference type="EMBL" id="TVY10175.1"/>
    </source>
</evidence>
<feature type="domain" description="Putative amidase" evidence="1">
    <location>
        <begin position="173"/>
        <end position="320"/>
    </location>
</feature>
<evidence type="ECO:0000313" key="3">
    <source>
        <dbReference type="Proteomes" id="UP000317036"/>
    </source>
</evidence>
<protein>
    <submittedName>
        <fullName evidence="2">Amidase domain-containing protein</fullName>
    </submittedName>
</protein>
<reference evidence="2 3" key="1">
    <citation type="submission" date="2019-07" db="EMBL/GenBank/DDBJ databases">
        <authorList>
            <person name="Kim J."/>
        </authorList>
    </citation>
    <scope>NUCLEOTIDE SEQUENCE [LARGE SCALE GENOMIC DNA]</scope>
    <source>
        <strain evidence="2 3">JC52</strain>
    </source>
</reference>
<organism evidence="2 3">
    <name type="scientific">Paenibacillus cremeus</name>
    <dbReference type="NCBI Taxonomy" id="2163881"/>
    <lineage>
        <taxon>Bacteria</taxon>
        <taxon>Bacillati</taxon>
        <taxon>Bacillota</taxon>
        <taxon>Bacilli</taxon>
        <taxon>Bacillales</taxon>
        <taxon>Paenibacillaceae</taxon>
        <taxon>Paenibacillus</taxon>
    </lineage>
</organism>
<dbReference type="PANTHER" id="PTHR40032:SF1">
    <property type="entry name" value="EXPORTED PROTEIN"/>
    <property type="match status" value="1"/>
</dbReference>
<keyword evidence="3" id="KW-1185">Reference proteome</keyword>
<sequence>MSWKTTLYDYVHSRNQMDIDYSVEPLLPVVKDEAYLKTQAKRLARREETDRLRRLTPVKNETRLTIASVIERNGRMIAEIQLKRNIVGQINYQPHEEQRIERERVTLSPSDAGYIIEAIEPVETEEALRIRAAQPGGLMEADDTFAAVGLMRAPSVPFLNYSVLPQIQYARVSYNRAEAVQYADQWWDKSNPSYINFEVNCSSYVSQCLFAGGAPMNYTGKRNAGWWYKGREKGQELWSFSWAVADSLQFYLLTSRSGLRATEVPEAWQLDIGDVISYDWDGDGRFQHSTIVTAKDANGMPLVNANTVSSKHRYWSYTDSPAYTERTRYRLLHIPDTL</sequence>
<proteinExistence type="predicted"/>
<gene>
    <name evidence="2" type="ORF">FPZ49_08855</name>
</gene>
<dbReference type="PANTHER" id="PTHR40032">
    <property type="entry name" value="EXPORTED PROTEIN-RELATED"/>
    <property type="match status" value="1"/>
</dbReference>
<dbReference type="RefSeq" id="WP_144845654.1">
    <property type="nucleotide sequence ID" value="NZ_VNJI01000009.1"/>
</dbReference>
<dbReference type="OrthoDB" id="9812429at2"/>
<evidence type="ECO:0000259" key="1">
    <source>
        <dbReference type="Pfam" id="PF12671"/>
    </source>
</evidence>
<dbReference type="Pfam" id="PF12671">
    <property type="entry name" value="Amidase_6"/>
    <property type="match status" value="1"/>
</dbReference>
<comment type="caution">
    <text evidence="2">The sequence shown here is derived from an EMBL/GenBank/DDBJ whole genome shotgun (WGS) entry which is preliminary data.</text>
</comment>
<dbReference type="AlphaFoldDB" id="A0A559KDI1"/>
<dbReference type="Proteomes" id="UP000317036">
    <property type="component" value="Unassembled WGS sequence"/>
</dbReference>
<dbReference type="InterPro" id="IPR024301">
    <property type="entry name" value="Amidase_6"/>
</dbReference>